<dbReference type="SMART" id="SM00028">
    <property type="entry name" value="TPR"/>
    <property type="match status" value="1"/>
</dbReference>
<feature type="repeat" description="TPR" evidence="1">
    <location>
        <begin position="158"/>
        <end position="191"/>
    </location>
</feature>
<protein>
    <recommendedName>
        <fullName evidence="3">HNH nuclease domain-containing protein</fullName>
    </recommendedName>
</protein>
<dbReference type="SUPFAM" id="SSF48452">
    <property type="entry name" value="TPR-like"/>
    <property type="match status" value="1"/>
</dbReference>
<dbReference type="InterPro" id="IPR011990">
    <property type="entry name" value="TPR-like_helical_dom_sf"/>
</dbReference>
<reference evidence="4" key="1">
    <citation type="submission" date="2022-04" db="EMBL/GenBank/DDBJ databases">
        <title>Complete genome sequence of a cyanobacterium, Nostoc sp. SO-36, isolated in Antarctica.</title>
        <authorList>
            <person name="Kanesaki Y."/>
            <person name="Effendi D."/>
            <person name="Sakamoto T."/>
            <person name="Ohtani S."/>
            <person name="Awai K."/>
        </authorList>
    </citation>
    <scope>NUCLEOTIDE SEQUENCE</scope>
    <source>
        <strain evidence="4">SO-36</strain>
    </source>
</reference>
<dbReference type="Gene3D" id="1.25.40.10">
    <property type="entry name" value="Tetratricopeptide repeat domain"/>
    <property type="match status" value="1"/>
</dbReference>
<dbReference type="InterPro" id="IPR019734">
    <property type="entry name" value="TPR_rpt"/>
</dbReference>
<organism evidence="4 5">
    <name type="scientific">Nostoc cf. commune SO-36</name>
    <dbReference type="NCBI Taxonomy" id="449208"/>
    <lineage>
        <taxon>Bacteria</taxon>
        <taxon>Bacillati</taxon>
        <taxon>Cyanobacteriota</taxon>
        <taxon>Cyanophyceae</taxon>
        <taxon>Nostocales</taxon>
        <taxon>Nostocaceae</taxon>
        <taxon>Nostoc</taxon>
    </lineage>
</organism>
<evidence type="ECO:0000313" key="5">
    <source>
        <dbReference type="Proteomes" id="UP001055453"/>
    </source>
</evidence>
<keyword evidence="1" id="KW-0802">TPR repeat</keyword>
<evidence type="ECO:0000256" key="2">
    <source>
        <dbReference type="SAM" id="MobiDB-lite"/>
    </source>
</evidence>
<sequence>MELPGLIKSEIASGEYYETPWSCGNSKFIEVGDRAYFKRSGNIGNEPIGFIAAGYVIAAPETQQLKTLDKYKHLDLSAAYIFDSAGCFFVCIKIDSVVDFDLPLEQKNLRKLPQFQGINFNFGGSGCRFNSKAASSLDSEWKEHSLKYQRLEKGRRLVDVFVEQGDDWKKKKDYQAAIDAYQRALEVDPKDGKAIERIKNCKSILNREREISKPPKPIEPQPEKSSLAKTSPEMKELLPAREELDKENFFTFTSDTEARQKIAVSIVRRQGQSQFRQSLLKAYSCKCAITNFDAEAALEAAHIIPYIETENNHPSNGLLLRADLHTLFDLNLIVIDPKTMKVHISPLLKETEYKTIDGKEIRVPKDETCRPNQEFLKQRLQQCKWHQNI</sequence>
<keyword evidence="5" id="KW-1185">Reference proteome</keyword>
<dbReference type="PROSITE" id="PS50005">
    <property type="entry name" value="TPR"/>
    <property type="match status" value="1"/>
</dbReference>
<dbReference type="Pfam" id="PF13391">
    <property type="entry name" value="HNH_2"/>
    <property type="match status" value="1"/>
</dbReference>
<feature type="domain" description="HNH nuclease" evidence="3">
    <location>
        <begin position="287"/>
        <end position="336"/>
    </location>
</feature>
<evidence type="ECO:0000313" key="4">
    <source>
        <dbReference type="EMBL" id="BDI18989.1"/>
    </source>
</evidence>
<gene>
    <name evidence="4" type="ORF">ANSO36C_47910</name>
</gene>
<evidence type="ECO:0000256" key="1">
    <source>
        <dbReference type="PROSITE-ProRule" id="PRU00339"/>
    </source>
</evidence>
<accession>A0ABN6Q9D4</accession>
<feature type="region of interest" description="Disordered" evidence="2">
    <location>
        <begin position="209"/>
        <end position="233"/>
    </location>
</feature>
<proteinExistence type="predicted"/>
<dbReference type="Proteomes" id="UP001055453">
    <property type="component" value="Chromosome"/>
</dbReference>
<name>A0ABN6Q9D4_NOSCO</name>
<evidence type="ECO:0000259" key="3">
    <source>
        <dbReference type="Pfam" id="PF13391"/>
    </source>
</evidence>
<dbReference type="InterPro" id="IPR003615">
    <property type="entry name" value="HNH_nuc"/>
</dbReference>
<dbReference type="EMBL" id="AP025732">
    <property type="protein sequence ID" value="BDI18989.1"/>
    <property type="molecule type" value="Genomic_DNA"/>
</dbReference>